<dbReference type="AlphaFoldDB" id="A0A7J6QEF6"/>
<gene>
    <name evidence="2" type="ORF">FOZ63_007363</name>
</gene>
<dbReference type="Proteomes" id="UP000553632">
    <property type="component" value="Unassembled WGS sequence"/>
</dbReference>
<sequence length="140" mass="16086">SWVERQFDCSCIPKEEEGIGNSSRGMVKGRQWGDGQYGSRNGSWGWQGRQGSKWKGGQYHKGGGGRKGKGKGGHRWHDVESMRDLPIQRFVQDDMVEDPWTSLYPRLKEEHPDLYDEYAKYLDDQRSSPQRPELPCDAPN</sequence>
<feature type="non-terminal residue" evidence="2">
    <location>
        <position position="140"/>
    </location>
</feature>
<evidence type="ECO:0000256" key="1">
    <source>
        <dbReference type="SAM" id="MobiDB-lite"/>
    </source>
</evidence>
<dbReference type="EMBL" id="JABANO010033513">
    <property type="protein sequence ID" value="KAF4706713.1"/>
    <property type="molecule type" value="Genomic_DNA"/>
</dbReference>
<evidence type="ECO:0000313" key="2">
    <source>
        <dbReference type="EMBL" id="KAF4706713.1"/>
    </source>
</evidence>
<organism evidence="2 3">
    <name type="scientific">Perkinsus olseni</name>
    <name type="common">Perkinsus atlanticus</name>
    <dbReference type="NCBI Taxonomy" id="32597"/>
    <lineage>
        <taxon>Eukaryota</taxon>
        <taxon>Sar</taxon>
        <taxon>Alveolata</taxon>
        <taxon>Perkinsozoa</taxon>
        <taxon>Perkinsea</taxon>
        <taxon>Perkinsida</taxon>
        <taxon>Perkinsidae</taxon>
        <taxon>Perkinsus</taxon>
    </lineage>
</organism>
<feature type="region of interest" description="Disordered" evidence="1">
    <location>
        <begin position="14"/>
        <end position="77"/>
    </location>
</feature>
<comment type="caution">
    <text evidence="2">The sequence shown here is derived from an EMBL/GenBank/DDBJ whole genome shotgun (WGS) entry which is preliminary data.</text>
</comment>
<proteinExistence type="predicted"/>
<accession>A0A7J6QEF6</accession>
<reference evidence="2 3" key="1">
    <citation type="submission" date="2020-04" db="EMBL/GenBank/DDBJ databases">
        <title>Perkinsus olseni comparative genomics.</title>
        <authorList>
            <person name="Bogema D.R."/>
        </authorList>
    </citation>
    <scope>NUCLEOTIDE SEQUENCE [LARGE SCALE GENOMIC DNA]</scope>
    <source>
        <strain evidence="2 3">ATCC PRA-207</strain>
    </source>
</reference>
<keyword evidence="3" id="KW-1185">Reference proteome</keyword>
<feature type="compositionally biased region" description="Basic residues" evidence="1">
    <location>
        <begin position="63"/>
        <end position="74"/>
    </location>
</feature>
<name>A0A7J6QEF6_PEROL</name>
<evidence type="ECO:0000313" key="3">
    <source>
        <dbReference type="Proteomes" id="UP000553632"/>
    </source>
</evidence>
<protein>
    <submittedName>
        <fullName evidence="2">Uncharacterized protein</fullName>
    </submittedName>
</protein>